<keyword evidence="1" id="KW-0677">Repeat</keyword>
<accession>A0A2K0U3V8</accession>
<dbReference type="PANTHER" id="PTHR24198">
    <property type="entry name" value="ANKYRIN REPEAT AND PROTEIN KINASE DOMAIN-CONTAINING PROTEIN"/>
    <property type="match status" value="1"/>
</dbReference>
<keyword evidence="2" id="KW-0040">ANK repeat</keyword>
<dbReference type="EMBL" id="MTYI01000109">
    <property type="protein sequence ID" value="PNP52447.1"/>
    <property type="molecule type" value="Genomic_DNA"/>
</dbReference>
<gene>
    <name evidence="3" type="ORF">THARTR1_07051</name>
</gene>
<organism evidence="3 4">
    <name type="scientific">Trichoderma harzianum</name>
    <name type="common">Hypocrea lixii</name>
    <dbReference type="NCBI Taxonomy" id="5544"/>
    <lineage>
        <taxon>Eukaryota</taxon>
        <taxon>Fungi</taxon>
        <taxon>Dikarya</taxon>
        <taxon>Ascomycota</taxon>
        <taxon>Pezizomycotina</taxon>
        <taxon>Sordariomycetes</taxon>
        <taxon>Hypocreomycetidae</taxon>
        <taxon>Hypocreales</taxon>
        <taxon>Hypocreaceae</taxon>
        <taxon>Trichoderma</taxon>
    </lineage>
</organism>
<dbReference type="Pfam" id="PF12796">
    <property type="entry name" value="Ank_2"/>
    <property type="match status" value="1"/>
</dbReference>
<dbReference type="Pfam" id="PF00023">
    <property type="entry name" value="Ank"/>
    <property type="match status" value="1"/>
</dbReference>
<dbReference type="SUPFAM" id="SSF48403">
    <property type="entry name" value="Ankyrin repeat"/>
    <property type="match status" value="1"/>
</dbReference>
<evidence type="ECO:0000256" key="1">
    <source>
        <dbReference type="ARBA" id="ARBA00022737"/>
    </source>
</evidence>
<dbReference type="OrthoDB" id="426293at2759"/>
<dbReference type="PANTHER" id="PTHR24198:SF165">
    <property type="entry name" value="ANKYRIN REPEAT-CONTAINING PROTEIN-RELATED"/>
    <property type="match status" value="1"/>
</dbReference>
<dbReference type="AlphaFoldDB" id="A0A2K0U3V8"/>
<dbReference type="InterPro" id="IPR002110">
    <property type="entry name" value="Ankyrin_rpt"/>
</dbReference>
<evidence type="ECO:0000313" key="3">
    <source>
        <dbReference type="EMBL" id="PNP52447.1"/>
    </source>
</evidence>
<evidence type="ECO:0000256" key="2">
    <source>
        <dbReference type="ARBA" id="ARBA00023043"/>
    </source>
</evidence>
<name>A0A2K0U3V8_TRIHA</name>
<dbReference type="Gene3D" id="1.25.40.20">
    <property type="entry name" value="Ankyrin repeat-containing domain"/>
    <property type="match status" value="1"/>
</dbReference>
<reference evidence="3 4" key="1">
    <citation type="submission" date="2017-02" db="EMBL/GenBank/DDBJ databases">
        <title>Genomes of Trichoderma spp. with biocontrol activity.</title>
        <authorList>
            <person name="Gardiner D."/>
            <person name="Kazan K."/>
            <person name="Vos C."/>
            <person name="Harvey P."/>
        </authorList>
    </citation>
    <scope>NUCLEOTIDE SEQUENCE [LARGE SCALE GENOMIC DNA]</scope>
    <source>
        <strain evidence="3 4">Tr1</strain>
    </source>
</reference>
<protein>
    <submittedName>
        <fullName evidence="3">Uncharacterized protein</fullName>
    </submittedName>
</protein>
<dbReference type="Proteomes" id="UP000236290">
    <property type="component" value="Unassembled WGS sequence"/>
</dbReference>
<evidence type="ECO:0000313" key="4">
    <source>
        <dbReference type="Proteomes" id="UP000236290"/>
    </source>
</evidence>
<dbReference type="InterPro" id="IPR036770">
    <property type="entry name" value="Ankyrin_rpt-contain_sf"/>
</dbReference>
<dbReference type="SMART" id="SM00248">
    <property type="entry name" value="ANK"/>
    <property type="match status" value="4"/>
</dbReference>
<sequence length="201" mass="21686">MLLLTHQEVLANAEDVAGWTPLVYAISEGDEALVEHLLSIHSVNPDHRTHEGKSTLWLAADWSRTTKIVKLLLNTGRVDVNLVLPITPATPLIAAIMDARADIVELFVEHPDIDVNLTPDGSPAPIGLAAEGGNLEIVEILLKHPDIDPDKTKDPTKAPILLAAAGGYEKVVSVLLADGRVGEGSRGLLAEKHPRYFKRDS</sequence>
<comment type="caution">
    <text evidence="3">The sequence shown here is derived from an EMBL/GenBank/DDBJ whole genome shotgun (WGS) entry which is preliminary data.</text>
</comment>
<proteinExistence type="predicted"/>